<evidence type="ECO:0000313" key="2">
    <source>
        <dbReference type="EMBL" id="PIA48152.1"/>
    </source>
</evidence>
<dbReference type="PANTHER" id="PTHR31871">
    <property type="entry name" value="OS02G0137100 PROTEIN"/>
    <property type="match status" value="1"/>
</dbReference>
<gene>
    <name evidence="2" type="ORF">AQUCO_01400616v1</name>
</gene>
<evidence type="ECO:0000313" key="3">
    <source>
        <dbReference type="Proteomes" id="UP000230069"/>
    </source>
</evidence>
<accession>A0A2G5DXB5</accession>
<evidence type="ECO:0008006" key="4">
    <source>
        <dbReference type="Google" id="ProtNLM"/>
    </source>
</evidence>
<dbReference type="STRING" id="218851.A0A2G5DXB5"/>
<dbReference type="Pfam" id="PF09713">
    <property type="entry name" value="A_thal_3526"/>
    <property type="match status" value="1"/>
</dbReference>
<feature type="region of interest" description="Disordered" evidence="1">
    <location>
        <begin position="96"/>
        <end position="187"/>
    </location>
</feature>
<organism evidence="2 3">
    <name type="scientific">Aquilegia coerulea</name>
    <name type="common">Rocky mountain columbine</name>
    <dbReference type="NCBI Taxonomy" id="218851"/>
    <lineage>
        <taxon>Eukaryota</taxon>
        <taxon>Viridiplantae</taxon>
        <taxon>Streptophyta</taxon>
        <taxon>Embryophyta</taxon>
        <taxon>Tracheophyta</taxon>
        <taxon>Spermatophyta</taxon>
        <taxon>Magnoliopsida</taxon>
        <taxon>Ranunculales</taxon>
        <taxon>Ranunculaceae</taxon>
        <taxon>Thalictroideae</taxon>
        <taxon>Aquilegia</taxon>
    </lineage>
</organism>
<name>A0A2G5DXB5_AQUCA</name>
<dbReference type="InterPro" id="IPR006476">
    <property type="entry name" value="CHP01589_pln"/>
</dbReference>
<dbReference type="AlphaFoldDB" id="A0A2G5DXB5"/>
<dbReference type="EMBL" id="KZ305031">
    <property type="protein sequence ID" value="PIA48152.1"/>
    <property type="molecule type" value="Genomic_DNA"/>
</dbReference>
<sequence>MSGDEEVRRVSRQDIQLVQNLIERCLQLYMTRKEVVETLLVQAKIEPDFTELVWQKLEEENKEFFKAYHMRLLVKNQITVFNKLLEKQADFMSQMSPPGITPVSMPNGSQTSSLHPPSCYNTDHTLSPARPNNIVQHPVGPSSQLRNGAGPSNLLHNGSLTHGSMKADDSQGHNERRDISPNLSPTQNLHLGIKQETNEAGNLLGRGYSNSSFTFGGGVNNLEMRPPNGDSSSAVPFGNLESNNDNLNEKLPDNDTASFGFLGQIPRNFSLSDLTADFSHSFDILESYPRSPFVPSANDNLLDLSGRDYEAGEQKRVNGISEDFNYDDFSSD</sequence>
<feature type="region of interest" description="Disordered" evidence="1">
    <location>
        <begin position="219"/>
        <end position="252"/>
    </location>
</feature>
<evidence type="ECO:0000256" key="1">
    <source>
        <dbReference type="SAM" id="MobiDB-lite"/>
    </source>
</evidence>
<dbReference type="OrthoDB" id="1620396at2759"/>
<feature type="compositionally biased region" description="Polar residues" evidence="1">
    <location>
        <begin position="229"/>
        <end position="246"/>
    </location>
</feature>
<dbReference type="Proteomes" id="UP000230069">
    <property type="component" value="Unassembled WGS sequence"/>
</dbReference>
<proteinExistence type="predicted"/>
<dbReference type="NCBIfam" id="TIGR01589">
    <property type="entry name" value="A_thal_3526"/>
    <property type="match status" value="1"/>
</dbReference>
<feature type="compositionally biased region" description="Polar residues" evidence="1">
    <location>
        <begin position="104"/>
        <end position="125"/>
    </location>
</feature>
<reference evidence="2 3" key="1">
    <citation type="submission" date="2017-09" db="EMBL/GenBank/DDBJ databases">
        <title>WGS assembly of Aquilegia coerulea Goldsmith.</title>
        <authorList>
            <person name="Hodges S."/>
            <person name="Kramer E."/>
            <person name="Nordborg M."/>
            <person name="Tomkins J."/>
            <person name="Borevitz J."/>
            <person name="Derieg N."/>
            <person name="Yan J."/>
            <person name="Mihaltcheva S."/>
            <person name="Hayes R.D."/>
            <person name="Rokhsar D."/>
        </authorList>
    </citation>
    <scope>NUCLEOTIDE SEQUENCE [LARGE SCALE GENOMIC DNA]</scope>
    <source>
        <strain evidence="3">cv. Goldsmith</strain>
    </source>
</reference>
<feature type="compositionally biased region" description="Basic and acidic residues" evidence="1">
    <location>
        <begin position="165"/>
        <end position="179"/>
    </location>
</feature>
<protein>
    <recommendedName>
        <fullName evidence="4">Angiotensin-converting enzyme 2</fullName>
    </recommendedName>
</protein>
<keyword evidence="3" id="KW-1185">Reference proteome</keyword>
<dbReference type="InParanoid" id="A0A2G5DXB5"/>
<dbReference type="PANTHER" id="PTHR31871:SF1">
    <property type="entry name" value="HISTIDINE-TRNA LIGASE"/>
    <property type="match status" value="1"/>
</dbReference>